<organism evidence="2">
    <name type="scientific">Dictyoglomus thermophilum</name>
    <dbReference type="NCBI Taxonomy" id="14"/>
    <lineage>
        <taxon>Bacteria</taxon>
        <taxon>Pseudomonadati</taxon>
        <taxon>Dictyoglomota</taxon>
        <taxon>Dictyoglomia</taxon>
        <taxon>Dictyoglomales</taxon>
        <taxon>Dictyoglomaceae</taxon>
        <taxon>Dictyoglomus</taxon>
    </lineage>
</organism>
<feature type="domain" description="MIP18 family-like" evidence="1">
    <location>
        <begin position="4"/>
        <end position="76"/>
    </location>
</feature>
<dbReference type="PANTHER" id="PTHR42831">
    <property type="entry name" value="FE-S PROTEIN MATURATION AUXILIARY FACTOR YITW"/>
    <property type="match status" value="1"/>
</dbReference>
<comment type="caution">
    <text evidence="2">The sequence shown here is derived from an EMBL/GenBank/DDBJ whole genome shotgun (WGS) entry which is preliminary data.</text>
</comment>
<dbReference type="SUPFAM" id="SSF117916">
    <property type="entry name" value="Fe-S cluster assembly (FSCA) domain-like"/>
    <property type="match status" value="1"/>
</dbReference>
<dbReference type="Gene3D" id="3.30.300.130">
    <property type="entry name" value="Fe-S cluster assembly (FSCA)"/>
    <property type="match status" value="1"/>
</dbReference>
<protein>
    <submittedName>
        <fullName evidence="2">DUF59 domain-containing protein</fullName>
    </submittedName>
</protein>
<proteinExistence type="predicted"/>
<dbReference type="EMBL" id="DTIN01000009">
    <property type="protein sequence ID" value="HFX13004.1"/>
    <property type="molecule type" value="Genomic_DNA"/>
</dbReference>
<sequence length="94" mass="10677">MNLKEQIENRLREIIDPEVGMDLVTLNTIDKLEVDNDGNVKVVFRPTTPFCPLGIQLALSIKKVIKEIEGVKNVDVEVVDFIFAEQANEILKNR</sequence>
<dbReference type="InterPro" id="IPR034904">
    <property type="entry name" value="FSCA_dom_sf"/>
</dbReference>
<dbReference type="InterPro" id="IPR002744">
    <property type="entry name" value="MIP18-like"/>
</dbReference>
<accession>A0A7C3RL99</accession>
<dbReference type="Pfam" id="PF01883">
    <property type="entry name" value="FeS_assembly_P"/>
    <property type="match status" value="1"/>
</dbReference>
<dbReference type="AlphaFoldDB" id="A0A7C3RL99"/>
<dbReference type="InterPro" id="IPR052339">
    <property type="entry name" value="Fe-S_Maturation_MIP18"/>
</dbReference>
<dbReference type="PANTHER" id="PTHR42831:SF1">
    <property type="entry name" value="FE-S PROTEIN MATURATION AUXILIARY FACTOR YITW"/>
    <property type="match status" value="1"/>
</dbReference>
<evidence type="ECO:0000313" key="2">
    <source>
        <dbReference type="EMBL" id="HFX13004.1"/>
    </source>
</evidence>
<gene>
    <name evidence="2" type="ORF">ENW00_02460</name>
</gene>
<evidence type="ECO:0000259" key="1">
    <source>
        <dbReference type="Pfam" id="PF01883"/>
    </source>
</evidence>
<reference evidence="2" key="1">
    <citation type="journal article" date="2020" name="mSystems">
        <title>Genome- and Community-Level Interaction Insights into Carbon Utilization and Element Cycling Functions of Hydrothermarchaeota in Hydrothermal Sediment.</title>
        <authorList>
            <person name="Zhou Z."/>
            <person name="Liu Y."/>
            <person name="Xu W."/>
            <person name="Pan J."/>
            <person name="Luo Z.H."/>
            <person name="Li M."/>
        </authorList>
    </citation>
    <scope>NUCLEOTIDE SEQUENCE [LARGE SCALE GENOMIC DNA]</scope>
    <source>
        <strain evidence="2">SpSt-81</strain>
    </source>
</reference>
<name>A0A7C3RL99_DICTH</name>